<gene>
    <name evidence="2" type="ORF">Esi_0117_0037</name>
</gene>
<reference evidence="2 3" key="1">
    <citation type="journal article" date="2010" name="Nature">
        <title>The Ectocarpus genome and the independent evolution of multicellularity in brown algae.</title>
        <authorList>
            <person name="Cock J.M."/>
            <person name="Sterck L."/>
            <person name="Rouze P."/>
            <person name="Scornet D."/>
            <person name="Allen A.E."/>
            <person name="Amoutzias G."/>
            <person name="Anthouard V."/>
            <person name="Artiguenave F."/>
            <person name="Aury J.M."/>
            <person name="Badger J.H."/>
            <person name="Beszteri B."/>
            <person name="Billiau K."/>
            <person name="Bonnet E."/>
            <person name="Bothwell J.H."/>
            <person name="Bowler C."/>
            <person name="Boyen C."/>
            <person name="Brownlee C."/>
            <person name="Carrano C.J."/>
            <person name="Charrier B."/>
            <person name="Cho G.Y."/>
            <person name="Coelho S.M."/>
            <person name="Collen J."/>
            <person name="Corre E."/>
            <person name="Da Silva C."/>
            <person name="Delage L."/>
            <person name="Delaroque N."/>
            <person name="Dittami S.M."/>
            <person name="Doulbeau S."/>
            <person name="Elias M."/>
            <person name="Farnham G."/>
            <person name="Gachon C.M."/>
            <person name="Gschloessl B."/>
            <person name="Heesch S."/>
            <person name="Jabbari K."/>
            <person name="Jubin C."/>
            <person name="Kawai H."/>
            <person name="Kimura K."/>
            <person name="Kloareg B."/>
            <person name="Kupper F.C."/>
            <person name="Lang D."/>
            <person name="Le Bail A."/>
            <person name="Leblanc C."/>
            <person name="Lerouge P."/>
            <person name="Lohr M."/>
            <person name="Lopez P.J."/>
            <person name="Martens C."/>
            <person name="Maumus F."/>
            <person name="Michel G."/>
            <person name="Miranda-Saavedra D."/>
            <person name="Morales J."/>
            <person name="Moreau H."/>
            <person name="Motomura T."/>
            <person name="Nagasato C."/>
            <person name="Napoli C.A."/>
            <person name="Nelson D.R."/>
            <person name="Nyvall-Collen P."/>
            <person name="Peters A.F."/>
            <person name="Pommier C."/>
            <person name="Potin P."/>
            <person name="Poulain J."/>
            <person name="Quesneville H."/>
            <person name="Read B."/>
            <person name="Rensing S.A."/>
            <person name="Ritter A."/>
            <person name="Rousvoal S."/>
            <person name="Samanta M."/>
            <person name="Samson G."/>
            <person name="Schroeder D.C."/>
            <person name="Segurens B."/>
            <person name="Strittmatter M."/>
            <person name="Tonon T."/>
            <person name="Tregear J.W."/>
            <person name="Valentin K."/>
            <person name="von Dassow P."/>
            <person name="Yamagishi T."/>
            <person name="Van de Peer Y."/>
            <person name="Wincker P."/>
        </authorList>
    </citation>
    <scope>NUCLEOTIDE SEQUENCE [LARGE SCALE GENOMIC DNA]</scope>
    <source>
        <strain evidence="3">Ec32 / CCAP1310/4</strain>
    </source>
</reference>
<name>D7FI38_ECTSI</name>
<feature type="compositionally biased region" description="Basic residues" evidence="1">
    <location>
        <begin position="221"/>
        <end position="233"/>
    </location>
</feature>
<evidence type="ECO:0000313" key="3">
    <source>
        <dbReference type="Proteomes" id="UP000002630"/>
    </source>
</evidence>
<dbReference type="InParanoid" id="D7FI38"/>
<proteinExistence type="predicted"/>
<protein>
    <submittedName>
        <fullName evidence="2">Uncharacterized protein</fullName>
    </submittedName>
</protein>
<evidence type="ECO:0000256" key="1">
    <source>
        <dbReference type="SAM" id="MobiDB-lite"/>
    </source>
</evidence>
<organism evidence="2 3">
    <name type="scientific">Ectocarpus siliculosus</name>
    <name type="common">Brown alga</name>
    <name type="synonym">Conferva siliculosa</name>
    <dbReference type="NCBI Taxonomy" id="2880"/>
    <lineage>
        <taxon>Eukaryota</taxon>
        <taxon>Sar</taxon>
        <taxon>Stramenopiles</taxon>
        <taxon>Ochrophyta</taxon>
        <taxon>PX clade</taxon>
        <taxon>Phaeophyceae</taxon>
        <taxon>Ectocarpales</taxon>
        <taxon>Ectocarpaceae</taxon>
        <taxon>Ectocarpus</taxon>
    </lineage>
</organism>
<dbReference type="OrthoDB" id="540503at2759"/>
<keyword evidence="3" id="KW-1185">Reference proteome</keyword>
<dbReference type="Proteomes" id="UP000002630">
    <property type="component" value="Unassembled WGS sequence"/>
</dbReference>
<dbReference type="EMBL" id="FN649760">
    <property type="protein sequence ID" value="CBJ28664.1"/>
    <property type="molecule type" value="Genomic_DNA"/>
</dbReference>
<accession>D7FI38</accession>
<dbReference type="AlphaFoldDB" id="D7FI38"/>
<evidence type="ECO:0000313" key="2">
    <source>
        <dbReference type="EMBL" id="CBJ28664.1"/>
    </source>
</evidence>
<sequence length="666" mass="73167">MSAWCFTPRKNRTAPPLSPPSTASPTPRDVASQEPGSCTPTFLRKSLSEYDALSIIEPVVLVASDNSFEELYHAAFRVNEEFWVKGSNLEGTSFPSSAEASGMWQVLGHINGNAIYNNDDPAFVEYVEYTRAHWGYEHPYDVALGMTISDFPYSWPLYQRYSSKFVVTNLISYVGDEHVTQDTVSDAVAGKTLFVHGGGVADVKTASAPPAPVAVQETARRSQRRRKLQKRKTRENWRRGHAGDETPKCLDGCEYTSKDGTRGRVCDANCSRRDVYGTLGCGTKDGAYGTECRACYNDGGKAHKQDTPENRVIMCSTAMPVDVRDLWLSTDSEDHSLQIAHAMEAEDREEEAEGSFERVDVDGIREGVISFFEEEAERPFFQDLKRGNLCAFVSGRVDEEAMWEVTVKSILQFMPGMRVAIAAGAKGLDAYERSMGGLPGVTISSTHNPATASLFADRFCGAGTALILYVELGSVLSRPFTSKDTHSPRGDLLVVHRGGQGSYRDDERSRRSGLVLGLEAPSFTRGTDLVLPVGANKDLRGSLGMEMHADSVRRDGVGAAVMALTEPADFEEVSAVPQARNRMLAALAYARNTPGVWFGDPKVWVGQHLFQEASIWDIPLVKPRFTCAIALALEPDILRAATTLQNNLDFFSRGGKCEDGLIEYLR</sequence>
<feature type="region of interest" description="Disordered" evidence="1">
    <location>
        <begin position="1"/>
        <end position="36"/>
    </location>
</feature>
<feature type="region of interest" description="Disordered" evidence="1">
    <location>
        <begin position="219"/>
        <end position="241"/>
    </location>
</feature>